<gene>
    <name evidence="2" type="ORF">AR543_p0179</name>
</gene>
<keyword evidence="1" id="KW-0812">Transmembrane</keyword>
<organism evidence="2 3">
    <name type="scientific">Paenibacillus bovis</name>
    <dbReference type="NCBI Taxonomy" id="1616788"/>
    <lineage>
        <taxon>Bacteria</taxon>
        <taxon>Bacillati</taxon>
        <taxon>Bacillota</taxon>
        <taxon>Bacilli</taxon>
        <taxon>Bacillales</taxon>
        <taxon>Paenibacillaceae</taxon>
        <taxon>Paenibacillus</taxon>
    </lineage>
</organism>
<proteinExistence type="predicted"/>
<dbReference type="AlphaFoldDB" id="A0A1X9T497"/>
<accession>A0A1X9T497</accession>
<keyword evidence="2" id="KW-0614">Plasmid</keyword>
<keyword evidence="3" id="KW-1185">Reference proteome</keyword>
<dbReference type="EMBL" id="CP021170">
    <property type="protein sequence ID" value="ARR10787.1"/>
    <property type="molecule type" value="Genomic_DNA"/>
</dbReference>
<sequence>MSIEIQTSLAIFSAIFSIIVAFFPNPFISAGTKIIAFVKAHWLPLLLFVIISLLITILFVLFNKP</sequence>
<reference evidence="2 3" key="1">
    <citation type="journal article" date="2016" name="Int. J. Syst. Evol. Microbiol.">
        <title>Paenibacillus damxungensis sp. nov., isolated from raw yak (Bos grunniens) milk.</title>
        <authorList>
            <person name="Wu Z."/>
            <person name="Gao C."/>
            <person name="Han J."/>
            <person name="Liu Z."/>
        </authorList>
    </citation>
    <scope>NUCLEOTIDE SEQUENCE [LARGE SCALE GENOMIC DNA]</scope>
    <source>
        <strain evidence="2 3">BD3526</strain>
        <plasmid evidence="2 3">unnamed1</plasmid>
    </source>
</reference>
<evidence type="ECO:0000256" key="1">
    <source>
        <dbReference type="SAM" id="Phobius"/>
    </source>
</evidence>
<geneLocation type="plasmid" evidence="2 3">
    <name>unnamed1</name>
</geneLocation>
<name>A0A1X9T497_9BACL</name>
<keyword evidence="1" id="KW-1133">Transmembrane helix</keyword>
<evidence type="ECO:0000313" key="2">
    <source>
        <dbReference type="EMBL" id="ARR10787.1"/>
    </source>
</evidence>
<feature type="transmembrane region" description="Helical" evidence="1">
    <location>
        <begin position="40"/>
        <end position="62"/>
    </location>
</feature>
<feature type="transmembrane region" description="Helical" evidence="1">
    <location>
        <begin position="7"/>
        <end position="28"/>
    </location>
</feature>
<evidence type="ECO:0000313" key="3">
    <source>
        <dbReference type="Proteomes" id="UP000078148"/>
    </source>
</evidence>
<keyword evidence="1" id="KW-0472">Membrane</keyword>
<protein>
    <submittedName>
        <fullName evidence="2">Uncharacterized protein</fullName>
    </submittedName>
</protein>
<dbReference type="KEGG" id="pbv:AR543_p0179"/>
<dbReference type="Proteomes" id="UP000078148">
    <property type="component" value="Plasmid unnamed1"/>
</dbReference>